<keyword evidence="2" id="KW-0732">Signal</keyword>
<feature type="compositionally biased region" description="Low complexity" evidence="1">
    <location>
        <begin position="56"/>
        <end position="79"/>
    </location>
</feature>
<feature type="region of interest" description="Disordered" evidence="1">
    <location>
        <begin position="34"/>
        <end position="94"/>
    </location>
</feature>
<evidence type="ECO:0000256" key="2">
    <source>
        <dbReference type="SAM" id="SignalP"/>
    </source>
</evidence>
<dbReference type="HOGENOM" id="CLU_1462153_0_0_1"/>
<dbReference type="EMBL" id="AYSA01000115">
    <property type="protein sequence ID" value="ESZ96946.1"/>
    <property type="molecule type" value="Genomic_DNA"/>
</dbReference>
<comment type="caution">
    <text evidence="3">The sequence shown here is derived from an EMBL/GenBank/DDBJ whole genome shotgun (WGS) entry which is preliminary data.</text>
</comment>
<evidence type="ECO:0000313" key="4">
    <source>
        <dbReference type="Proteomes" id="UP000019487"/>
    </source>
</evidence>
<dbReference type="AlphaFoldDB" id="W9CM95"/>
<evidence type="ECO:0000256" key="1">
    <source>
        <dbReference type="SAM" id="MobiDB-lite"/>
    </source>
</evidence>
<feature type="signal peptide" evidence="2">
    <location>
        <begin position="1"/>
        <end position="23"/>
    </location>
</feature>
<sequence>MKAITSTFASILCALCFSTSSTTMNMEDPIEMVSLSRRGPNPSTTAETEEPIEMVSLPLRGPTPSTTPSTTLSTTAETTNRNERSSPYVGFRTEDVKRLKKNTASSGLEVTRGIKRKLRWAHKRPERTWTSENSLEKAAGHWEKSRARERDREAIKRQGFVRKELGQRLFMMEKARAAKEQRKPG</sequence>
<dbReference type="Proteomes" id="UP000019487">
    <property type="component" value="Unassembled WGS sequence"/>
</dbReference>
<keyword evidence="4" id="KW-1185">Reference proteome</keyword>
<protein>
    <submittedName>
        <fullName evidence="3">Uncharacterized protein</fullName>
    </submittedName>
</protein>
<feature type="chain" id="PRO_5004922053" evidence="2">
    <location>
        <begin position="24"/>
        <end position="185"/>
    </location>
</feature>
<accession>W9CM95</accession>
<name>W9CM95_SCLBF</name>
<organism evidence="3 4">
    <name type="scientific">Sclerotinia borealis (strain F-4128)</name>
    <dbReference type="NCBI Taxonomy" id="1432307"/>
    <lineage>
        <taxon>Eukaryota</taxon>
        <taxon>Fungi</taxon>
        <taxon>Dikarya</taxon>
        <taxon>Ascomycota</taxon>
        <taxon>Pezizomycotina</taxon>
        <taxon>Leotiomycetes</taxon>
        <taxon>Helotiales</taxon>
        <taxon>Sclerotiniaceae</taxon>
        <taxon>Sclerotinia</taxon>
    </lineage>
</organism>
<gene>
    <name evidence="3" type="ORF">SBOR_2681</name>
</gene>
<reference evidence="3 4" key="1">
    <citation type="journal article" date="2014" name="Genome Announc.">
        <title>Draft genome sequence of Sclerotinia borealis, a psychrophilic plant pathogenic fungus.</title>
        <authorList>
            <person name="Mardanov A.V."/>
            <person name="Beletsky A.V."/>
            <person name="Kadnikov V.V."/>
            <person name="Ignatov A.N."/>
            <person name="Ravin N.V."/>
        </authorList>
    </citation>
    <scope>NUCLEOTIDE SEQUENCE [LARGE SCALE GENOMIC DNA]</scope>
    <source>
        <strain evidence="4">F-4157</strain>
    </source>
</reference>
<proteinExistence type="predicted"/>
<evidence type="ECO:0000313" key="3">
    <source>
        <dbReference type="EMBL" id="ESZ96946.1"/>
    </source>
</evidence>